<evidence type="ECO:0000313" key="8">
    <source>
        <dbReference type="EMBL" id="SCB74207.1"/>
    </source>
</evidence>
<dbReference type="InterPro" id="IPR036291">
    <property type="entry name" value="NAD(P)-bd_dom_sf"/>
</dbReference>
<name>A0A1C3YVT2_9ENTR</name>
<feature type="domain" description="RmlD-like substrate binding" evidence="7">
    <location>
        <begin position="1"/>
        <end position="292"/>
    </location>
</feature>
<evidence type="ECO:0000256" key="5">
    <source>
        <dbReference type="ARBA" id="ARBA00048200"/>
    </source>
</evidence>
<dbReference type="CDD" id="cd05254">
    <property type="entry name" value="dTDP_HR_like_SDR_e"/>
    <property type="match status" value="1"/>
</dbReference>
<dbReference type="Gene3D" id="3.90.25.10">
    <property type="entry name" value="UDP-galactose 4-epimerase, domain 1"/>
    <property type="match status" value="1"/>
</dbReference>
<evidence type="ECO:0000313" key="9">
    <source>
        <dbReference type="Proteomes" id="UP000198975"/>
    </source>
</evidence>
<proteinExistence type="inferred from homology"/>
<dbReference type="OrthoDB" id="9803892at2"/>
<dbReference type="GO" id="GO:0009243">
    <property type="term" value="P:O antigen biosynthetic process"/>
    <property type="evidence" value="ECO:0007669"/>
    <property type="project" value="UniProtKB-UniPathway"/>
</dbReference>
<dbReference type="SUPFAM" id="SSF51735">
    <property type="entry name" value="NAD(P)-binding Rossmann-fold domains"/>
    <property type="match status" value="1"/>
</dbReference>
<dbReference type="Pfam" id="PF04321">
    <property type="entry name" value="RmlD_sub_bind"/>
    <property type="match status" value="1"/>
</dbReference>
<dbReference type="NCBIfam" id="NF007440">
    <property type="entry name" value="PRK09987.1"/>
    <property type="match status" value="1"/>
</dbReference>
<dbReference type="Gene3D" id="3.40.50.720">
    <property type="entry name" value="NAD(P)-binding Rossmann-like Domain"/>
    <property type="match status" value="1"/>
</dbReference>
<dbReference type="GO" id="GO:0008831">
    <property type="term" value="F:dTDP-4-dehydrorhamnose reductase activity"/>
    <property type="evidence" value="ECO:0007669"/>
    <property type="project" value="UniProtKB-EC"/>
</dbReference>
<dbReference type="EMBL" id="FMAY01000001">
    <property type="protein sequence ID" value="SCB74207.1"/>
    <property type="molecule type" value="Genomic_DNA"/>
</dbReference>
<comment type="function">
    <text evidence="6">Catalyzes the reduction of dTDP-6-deoxy-L-lyxo-4-hexulose to yield dTDP-L-rhamnose.</text>
</comment>
<dbReference type="UniPathway" id="UPA00281"/>
<organism evidence="8 9">
    <name type="scientific">Kosakonia oryzendophytica</name>
    <dbReference type="NCBI Taxonomy" id="1005665"/>
    <lineage>
        <taxon>Bacteria</taxon>
        <taxon>Pseudomonadati</taxon>
        <taxon>Pseudomonadota</taxon>
        <taxon>Gammaproteobacteria</taxon>
        <taxon>Enterobacterales</taxon>
        <taxon>Enterobacteriaceae</taxon>
        <taxon>Kosakonia</taxon>
    </lineage>
</organism>
<reference evidence="9" key="1">
    <citation type="submission" date="2016-08" db="EMBL/GenBank/DDBJ databases">
        <authorList>
            <person name="Varghese N."/>
            <person name="Submissions Spin"/>
        </authorList>
    </citation>
    <scope>NUCLEOTIDE SEQUENCE [LARGE SCALE GENOMIC DNA]</scope>
    <source>
        <strain evidence="9">REICA_082</strain>
    </source>
</reference>
<dbReference type="InterPro" id="IPR005913">
    <property type="entry name" value="dTDP_dehydrorham_reduct"/>
</dbReference>
<dbReference type="PANTHER" id="PTHR10491">
    <property type="entry name" value="DTDP-4-DEHYDRORHAMNOSE REDUCTASE"/>
    <property type="match status" value="1"/>
</dbReference>
<accession>A0A1C3YVT2</accession>
<dbReference type="GO" id="GO:0019305">
    <property type="term" value="P:dTDP-rhamnose biosynthetic process"/>
    <property type="evidence" value="ECO:0007669"/>
    <property type="project" value="UniProtKB-UniPathway"/>
</dbReference>
<gene>
    <name evidence="8" type="ORF">GA0061071_101182</name>
</gene>
<dbReference type="RefSeq" id="WP_061494087.1">
    <property type="nucleotide sequence ID" value="NZ_CP115659.1"/>
</dbReference>
<dbReference type="UniPathway" id="UPA00124"/>
<dbReference type="NCBIfam" id="TIGR01214">
    <property type="entry name" value="rmlD"/>
    <property type="match status" value="1"/>
</dbReference>
<dbReference type="Proteomes" id="UP000198975">
    <property type="component" value="Unassembled WGS sequence"/>
</dbReference>
<evidence type="ECO:0000256" key="2">
    <source>
        <dbReference type="ARBA" id="ARBA00010944"/>
    </source>
</evidence>
<dbReference type="GO" id="GO:0005829">
    <property type="term" value="C:cytosol"/>
    <property type="evidence" value="ECO:0007669"/>
    <property type="project" value="TreeGrafter"/>
</dbReference>
<dbReference type="PANTHER" id="PTHR10491:SF4">
    <property type="entry name" value="METHIONINE ADENOSYLTRANSFERASE 2 SUBUNIT BETA"/>
    <property type="match status" value="1"/>
</dbReference>
<sequence length="296" mass="32962">MKILLIGKNGQVGWELQRSLSTLGDLIAVDYFDTELCGDLTNLDGIAETISRIKPDVVVNAAAHTAVDKAESERDLAQRLNADSVEVIAKETAKLGALLIHYSTDYVFNGEGSHYRTEDEATGPLNVYGETKLMGELAIAKHNPRHFIFRTSWVYATRGANFAKTMLRLAREKEQLAIINDQHGAPTGAELLADCTAIAIRTEREGKTLYGTYHLVASGETTWYDYARYVFDVAKEHGEKLQIKEVNHVETSAYPTPAKRPLNSRLSNEKFQKAFNVLLPHWSVGVRRVITETLGK</sequence>
<keyword evidence="9" id="KW-1185">Reference proteome</keyword>
<evidence type="ECO:0000259" key="7">
    <source>
        <dbReference type="Pfam" id="PF04321"/>
    </source>
</evidence>
<evidence type="ECO:0000256" key="3">
    <source>
        <dbReference type="ARBA" id="ARBA00012929"/>
    </source>
</evidence>
<evidence type="ECO:0000256" key="1">
    <source>
        <dbReference type="ARBA" id="ARBA00004781"/>
    </source>
</evidence>
<dbReference type="EC" id="1.1.1.133" evidence="3 6"/>
<comment type="catalytic activity">
    <reaction evidence="5 6">
        <text>dTDP-beta-L-rhamnose + NADP(+) = dTDP-4-dehydro-beta-L-rhamnose + NADPH + H(+)</text>
        <dbReference type="Rhea" id="RHEA:21796"/>
        <dbReference type="ChEBI" id="CHEBI:15378"/>
        <dbReference type="ChEBI" id="CHEBI:57510"/>
        <dbReference type="ChEBI" id="CHEBI:57783"/>
        <dbReference type="ChEBI" id="CHEBI:58349"/>
        <dbReference type="ChEBI" id="CHEBI:62830"/>
        <dbReference type="EC" id="1.1.1.133"/>
    </reaction>
</comment>
<dbReference type="AlphaFoldDB" id="A0A1C3YVT2"/>
<comment type="pathway">
    <text evidence="1 6">Carbohydrate biosynthesis; dTDP-L-rhamnose biosynthesis.</text>
</comment>
<comment type="similarity">
    <text evidence="2 6">Belongs to the dTDP-4-dehydrorhamnose reductase family.</text>
</comment>
<keyword evidence="6" id="KW-0560">Oxidoreductase</keyword>
<protein>
    <recommendedName>
        <fullName evidence="4 6">dTDP-4-dehydrorhamnose reductase</fullName>
        <ecNumber evidence="3 6">1.1.1.133</ecNumber>
    </recommendedName>
</protein>
<keyword evidence="6" id="KW-0521">NADP</keyword>
<evidence type="ECO:0000256" key="4">
    <source>
        <dbReference type="ARBA" id="ARBA00017099"/>
    </source>
</evidence>
<dbReference type="InterPro" id="IPR029903">
    <property type="entry name" value="RmlD-like-bd"/>
</dbReference>
<comment type="cofactor">
    <cofactor evidence="6">
        <name>Mg(2+)</name>
        <dbReference type="ChEBI" id="CHEBI:18420"/>
    </cofactor>
    <text evidence="6">Binds 1 Mg(2+) ion per monomer.</text>
</comment>
<evidence type="ECO:0000256" key="6">
    <source>
        <dbReference type="RuleBase" id="RU364082"/>
    </source>
</evidence>